<proteinExistence type="predicted"/>
<keyword evidence="1" id="KW-0472">Membrane</keyword>
<dbReference type="Pfam" id="PF13559">
    <property type="entry name" value="DUF4129"/>
    <property type="match status" value="1"/>
</dbReference>
<feature type="domain" description="Protein-glutamine gamma-glutamyltransferase-like C-terminal" evidence="2">
    <location>
        <begin position="119"/>
        <end position="188"/>
    </location>
</feature>
<accession>A0ABV9DVZ5</accession>
<sequence length="202" mass="21702">MTGRDEGARLAREELSDPVYNEAEPGLLDRIYAMAMEWLQELVRAANESVPGGWWVLGPLLALFAVLLIALIVYMRPARRARLAAVIDTGAALTAGDHRAAADRHAAAGEYGPAVRERLRAITRDLEDRAIITPRPGRTATELATEASAALPAGHEGLTAAARAFNDIAYGQRPATADDDRLLRDLDRLLRGSSPVRTGAGT</sequence>
<dbReference type="RefSeq" id="WP_378572908.1">
    <property type="nucleotide sequence ID" value="NZ_JBHSFQ010000006.1"/>
</dbReference>
<dbReference type="InterPro" id="IPR025403">
    <property type="entry name" value="TgpA-like_C"/>
</dbReference>
<protein>
    <submittedName>
        <fullName evidence="3">DUF4129 domain-containing protein</fullName>
    </submittedName>
</protein>
<dbReference type="EMBL" id="JBHSFQ010000006">
    <property type="protein sequence ID" value="MFC4562054.1"/>
    <property type="molecule type" value="Genomic_DNA"/>
</dbReference>
<gene>
    <name evidence="3" type="ORF">ACFO4E_09320</name>
</gene>
<evidence type="ECO:0000259" key="2">
    <source>
        <dbReference type="Pfam" id="PF13559"/>
    </source>
</evidence>
<dbReference type="Proteomes" id="UP001595923">
    <property type="component" value="Unassembled WGS sequence"/>
</dbReference>
<evidence type="ECO:0000256" key="1">
    <source>
        <dbReference type="SAM" id="Phobius"/>
    </source>
</evidence>
<name>A0ABV9DVZ5_9ACTN</name>
<keyword evidence="1" id="KW-0812">Transmembrane</keyword>
<evidence type="ECO:0000313" key="3">
    <source>
        <dbReference type="EMBL" id="MFC4562054.1"/>
    </source>
</evidence>
<evidence type="ECO:0000313" key="4">
    <source>
        <dbReference type="Proteomes" id="UP001595923"/>
    </source>
</evidence>
<organism evidence="3 4">
    <name type="scientific">Nocardiopsis mangrovi</name>
    <dbReference type="NCBI Taxonomy" id="1179818"/>
    <lineage>
        <taxon>Bacteria</taxon>
        <taxon>Bacillati</taxon>
        <taxon>Actinomycetota</taxon>
        <taxon>Actinomycetes</taxon>
        <taxon>Streptosporangiales</taxon>
        <taxon>Nocardiopsidaceae</taxon>
        <taxon>Nocardiopsis</taxon>
    </lineage>
</organism>
<keyword evidence="1" id="KW-1133">Transmembrane helix</keyword>
<comment type="caution">
    <text evidence="3">The sequence shown here is derived from an EMBL/GenBank/DDBJ whole genome shotgun (WGS) entry which is preliminary data.</text>
</comment>
<reference evidence="4" key="1">
    <citation type="journal article" date="2019" name="Int. J. Syst. Evol. Microbiol.">
        <title>The Global Catalogue of Microorganisms (GCM) 10K type strain sequencing project: providing services to taxonomists for standard genome sequencing and annotation.</title>
        <authorList>
            <consortium name="The Broad Institute Genomics Platform"/>
            <consortium name="The Broad Institute Genome Sequencing Center for Infectious Disease"/>
            <person name="Wu L."/>
            <person name="Ma J."/>
        </authorList>
    </citation>
    <scope>NUCLEOTIDE SEQUENCE [LARGE SCALE GENOMIC DNA]</scope>
    <source>
        <strain evidence="4">XZYJ18</strain>
    </source>
</reference>
<keyword evidence="4" id="KW-1185">Reference proteome</keyword>
<feature type="transmembrane region" description="Helical" evidence="1">
    <location>
        <begin position="54"/>
        <end position="74"/>
    </location>
</feature>